<dbReference type="Proteomes" id="UP000018679">
    <property type="component" value="Unassembled WGS sequence"/>
</dbReference>
<feature type="compositionally biased region" description="Basic and acidic residues" evidence="1">
    <location>
        <begin position="1"/>
        <end position="10"/>
    </location>
</feature>
<dbReference type="AlphaFoldDB" id="A0AAI9J4Y7"/>
<accession>A0AAI9J4Y7</accession>
<evidence type="ECO:0000313" key="2">
    <source>
        <dbReference type="EMBL" id="ETH32585.1"/>
    </source>
</evidence>
<gene>
    <name evidence="2" type="ORF">L566_2571</name>
</gene>
<organism evidence="2 3">
    <name type="scientific">Bordetella pertussis CHLA-26</name>
    <dbReference type="NCBI Taxonomy" id="1331284"/>
    <lineage>
        <taxon>Bacteria</taxon>
        <taxon>Pseudomonadati</taxon>
        <taxon>Pseudomonadota</taxon>
        <taxon>Betaproteobacteria</taxon>
        <taxon>Burkholderiales</taxon>
        <taxon>Alcaligenaceae</taxon>
        <taxon>Bordetella</taxon>
    </lineage>
</organism>
<comment type="caution">
    <text evidence="2">The sequence shown here is derived from an EMBL/GenBank/DDBJ whole genome shotgun (WGS) entry which is preliminary data.</text>
</comment>
<reference evidence="2 3" key="1">
    <citation type="journal article" date="2013" name="Genome Announc.">
        <title>Genome Sequences of 28 Bordetella pertussis U.S. Outbreak Strains Dating from 2010 to 2012.</title>
        <authorList>
            <person name="Harvill E.T."/>
            <person name="Goodfield L.L."/>
            <person name="Ivanov Y."/>
            <person name="Meyer J.A."/>
            <person name="Newth C."/>
            <person name="Cassiday P."/>
            <person name="Tondella M.L."/>
            <person name="Liao P."/>
            <person name="Zimmerman J."/>
            <person name="Meert K."/>
            <person name="Wessel D."/>
            <person name="Berger J."/>
            <person name="Dean J.M."/>
            <person name="Holubkov R."/>
            <person name="Burr J."/>
            <person name="Liu T."/>
            <person name="Brinkac L."/>
            <person name="Kim M."/>
            <person name="Losada L."/>
        </authorList>
    </citation>
    <scope>NUCLEOTIDE SEQUENCE [LARGE SCALE GENOMIC DNA]</scope>
    <source>
        <strain evidence="2 3">CHLA-26</strain>
    </source>
</reference>
<dbReference type="EMBL" id="AXSB02000006">
    <property type="protein sequence ID" value="ETH32585.1"/>
    <property type="molecule type" value="Genomic_DNA"/>
</dbReference>
<name>A0AAI9J4Y7_BORPT</name>
<evidence type="ECO:0000313" key="3">
    <source>
        <dbReference type="Proteomes" id="UP000018679"/>
    </source>
</evidence>
<evidence type="ECO:0000256" key="1">
    <source>
        <dbReference type="SAM" id="MobiDB-lite"/>
    </source>
</evidence>
<feature type="region of interest" description="Disordered" evidence="1">
    <location>
        <begin position="1"/>
        <end position="44"/>
    </location>
</feature>
<proteinExistence type="predicted"/>
<sequence>MPRIRADRRGATAIVSAPGRHGISRRPSARPPGAARTGSGPPPPFKFLSSRFRFLYY</sequence>
<protein>
    <submittedName>
        <fullName evidence="2">Uncharacterized protein</fullName>
    </submittedName>
</protein>